<name>A0A1A8YJE5_PLAOA</name>
<accession>A0A1A8YJE5</accession>
<keyword evidence="6" id="KW-1185">Reference proteome</keyword>
<reference evidence="5 6" key="2">
    <citation type="submission" date="2016-05" db="EMBL/GenBank/DDBJ databases">
        <authorList>
            <person name="Naeem Raeece"/>
        </authorList>
    </citation>
    <scope>NUCLEOTIDE SEQUENCE [LARGE SCALE GENOMIC DNA]</scope>
</reference>
<dbReference type="EMBL" id="FLRD01000023">
    <property type="protein sequence ID" value="SBT31658.1"/>
    <property type="molecule type" value="Genomic_DNA"/>
</dbReference>
<evidence type="ECO:0000313" key="3">
    <source>
        <dbReference type="EMBL" id="SBT31658.1"/>
    </source>
</evidence>
<dbReference type="Pfam" id="PF07985">
    <property type="entry name" value="SRR1"/>
    <property type="match status" value="1"/>
</dbReference>
<protein>
    <submittedName>
        <fullName evidence="3">SRR1-like protein</fullName>
    </submittedName>
</protein>
<evidence type="ECO:0000259" key="2">
    <source>
        <dbReference type="Pfam" id="PF07985"/>
    </source>
</evidence>
<comment type="similarity">
    <text evidence="1">Belongs to the SRR1 family.</text>
</comment>
<dbReference type="EMBL" id="FLRE01000030">
    <property type="protein sequence ID" value="SBT32198.1"/>
    <property type="molecule type" value="Genomic_DNA"/>
</dbReference>
<dbReference type="Proteomes" id="UP000078550">
    <property type="component" value="Unassembled WGS sequence"/>
</dbReference>
<organism evidence="3 6">
    <name type="scientific">Plasmodium ovale wallikeri</name>
    <dbReference type="NCBI Taxonomy" id="864142"/>
    <lineage>
        <taxon>Eukaryota</taxon>
        <taxon>Sar</taxon>
        <taxon>Alveolata</taxon>
        <taxon>Apicomplexa</taxon>
        <taxon>Aconoidasida</taxon>
        <taxon>Haemosporida</taxon>
        <taxon>Plasmodiidae</taxon>
        <taxon>Plasmodium</taxon>
        <taxon>Plasmodium (Plasmodium)</taxon>
    </lineage>
</organism>
<dbReference type="AlphaFoldDB" id="A0A1A8YJE5"/>
<dbReference type="PANTHER" id="PTHR28626">
    <property type="entry name" value="SRR1-LIKE PROTEIN"/>
    <property type="match status" value="1"/>
</dbReference>
<sequence>MGEWVHIQSKQKFSKKKYRYKNGREEELLLIGEDKKDVCLDKDKQNVNENKTMHYEDKNAKHIHNEVKKVTSYLEKSLFFENFKDKFNQISQKNGNIAGAICLGLGSLEDMNLNNKRTCMYQLSFMLLVRKTYNIPQMYVYDPKITKIDAIVYALLDVTVLAAPDQAAKGQKEREEVKAGSGEDIGEDVGDTIDRIVGGGGTPMGDGGQKMLLFMPHCDVSLYGQVLCDLFMREQLRYANTYFSFNLENTIFLGNSFDYYRDHMYMYKPLGLPSCAIRMLRKNEQALNVKWKDAHLNRLKRNFKPAHFIFYLSNFLEEIKFPIYSEQKQAFNDLSIIIFRKISNKVTFWSNVCEFLLDQKKE</sequence>
<dbReference type="Proteomes" id="UP000078555">
    <property type="component" value="Unassembled WGS sequence"/>
</dbReference>
<evidence type="ECO:0000313" key="5">
    <source>
        <dbReference type="Proteomes" id="UP000078550"/>
    </source>
</evidence>
<evidence type="ECO:0000313" key="6">
    <source>
        <dbReference type="Proteomes" id="UP000078555"/>
    </source>
</evidence>
<dbReference type="InterPro" id="IPR040044">
    <property type="entry name" value="SRR1L"/>
</dbReference>
<proteinExistence type="inferred from homology"/>
<evidence type="ECO:0000313" key="4">
    <source>
        <dbReference type="EMBL" id="SBT32198.1"/>
    </source>
</evidence>
<evidence type="ECO:0000256" key="1">
    <source>
        <dbReference type="ARBA" id="ARBA00009856"/>
    </source>
</evidence>
<dbReference type="GO" id="GO:0005737">
    <property type="term" value="C:cytoplasm"/>
    <property type="evidence" value="ECO:0007669"/>
    <property type="project" value="TreeGrafter"/>
</dbReference>
<gene>
    <name evidence="3" type="ORF">POVWA1_008280</name>
    <name evidence="4" type="ORF">POVWA2_008270</name>
</gene>
<reference evidence="3" key="1">
    <citation type="submission" date="2016-05" db="EMBL/GenBank/DDBJ databases">
        <authorList>
            <person name="Lavstsen T."/>
            <person name="Jespersen J.S."/>
        </authorList>
    </citation>
    <scope>NUCLEOTIDE SEQUENCE [LARGE SCALE GENOMIC DNA]</scope>
</reference>
<dbReference type="GO" id="GO:0005634">
    <property type="term" value="C:nucleus"/>
    <property type="evidence" value="ECO:0007669"/>
    <property type="project" value="TreeGrafter"/>
</dbReference>
<feature type="domain" description="SRR1-like" evidence="2">
    <location>
        <begin position="84"/>
        <end position="337"/>
    </location>
</feature>
<dbReference type="PANTHER" id="PTHR28626:SF3">
    <property type="entry name" value="SRR1-LIKE PROTEIN"/>
    <property type="match status" value="1"/>
</dbReference>
<dbReference type="InterPro" id="IPR012942">
    <property type="entry name" value="SRR1-like"/>
</dbReference>